<accession>A0A2P8HP22</accession>
<feature type="chain" id="PRO_5015191227" evidence="1">
    <location>
        <begin position="19"/>
        <end position="579"/>
    </location>
</feature>
<name>A0A2P8HP22_CHINA</name>
<evidence type="ECO:0000313" key="2">
    <source>
        <dbReference type="EMBL" id="PSL47927.1"/>
    </source>
</evidence>
<evidence type="ECO:0000256" key="1">
    <source>
        <dbReference type="SAM" id="SignalP"/>
    </source>
</evidence>
<dbReference type="EMBL" id="PYAW01000002">
    <property type="protein sequence ID" value="PSL47927.1"/>
    <property type="molecule type" value="Genomic_DNA"/>
</dbReference>
<protein>
    <submittedName>
        <fullName evidence="2">Uncharacterized protein</fullName>
    </submittedName>
</protein>
<dbReference type="RefSeq" id="WP_106528346.1">
    <property type="nucleotide sequence ID" value="NZ_PYAW01000002.1"/>
</dbReference>
<comment type="caution">
    <text evidence="2">The sequence shown here is derived from an EMBL/GenBank/DDBJ whole genome shotgun (WGS) entry which is preliminary data.</text>
</comment>
<keyword evidence="3" id="KW-1185">Reference proteome</keyword>
<dbReference type="Proteomes" id="UP000240971">
    <property type="component" value="Unassembled WGS sequence"/>
</dbReference>
<proteinExistence type="predicted"/>
<organism evidence="2 3">
    <name type="scientific">Chitinophaga niastensis</name>
    <dbReference type="NCBI Taxonomy" id="536980"/>
    <lineage>
        <taxon>Bacteria</taxon>
        <taxon>Pseudomonadati</taxon>
        <taxon>Bacteroidota</taxon>
        <taxon>Chitinophagia</taxon>
        <taxon>Chitinophagales</taxon>
        <taxon>Chitinophagaceae</taxon>
        <taxon>Chitinophaga</taxon>
    </lineage>
</organism>
<dbReference type="AlphaFoldDB" id="A0A2P8HP22"/>
<dbReference type="OrthoDB" id="737780at2"/>
<dbReference type="CDD" id="cd22893">
    <property type="entry name" value="PlcA-like"/>
    <property type="match status" value="1"/>
</dbReference>
<feature type="signal peptide" evidence="1">
    <location>
        <begin position="1"/>
        <end position="18"/>
    </location>
</feature>
<gene>
    <name evidence="2" type="ORF">CLV51_102787</name>
</gene>
<evidence type="ECO:0000313" key="3">
    <source>
        <dbReference type="Proteomes" id="UP000240971"/>
    </source>
</evidence>
<dbReference type="InterPro" id="IPR049756">
    <property type="entry name" value="PlcA-like_dom"/>
</dbReference>
<keyword evidence="1" id="KW-0732">Signal</keyword>
<reference evidence="2 3" key="1">
    <citation type="submission" date="2018-03" db="EMBL/GenBank/DDBJ databases">
        <title>Genomic Encyclopedia of Archaeal and Bacterial Type Strains, Phase II (KMG-II): from individual species to whole genera.</title>
        <authorList>
            <person name="Goeker M."/>
        </authorList>
    </citation>
    <scope>NUCLEOTIDE SEQUENCE [LARGE SCALE GENOMIC DNA]</scope>
    <source>
        <strain evidence="2 3">DSM 24859</strain>
    </source>
</reference>
<sequence length="579" mass="65943">MKKILFFLLLFSSTDLFAYKYGEHKEIGDKAFEKFILGIHNSPYAALFLKYLNMESDSLKGNYYFRELSCEGGHLISYGVLNGLSGDHESNPLVLEEQLRFRNSVIQRIIALHNLYIATGNPAAPDSKLTKLDFNYALQAAFNISHFYEYKKTFQEQLRLFDKSIVKQCETPSLVAEVFKKLGKTNAINMYVTLHTLAIDLAEQSGGLAATHPAEAKKLLFYAFLFNGFADHFLEDAFAAGHLVVNRTILASITNNKALHDFYCKNGCVVVNKKAEIWHAYGDGEFNNDHSSWARQSSLQNVQYTTYTQESERVIEAVHLSLDDIWQAFHKSYTDTRYTPFINTIPDDKKQQANFLISNIPSLALVPIPYNSDLSTLFADQQQITPAMRKANQPLAYRNFVRSRVANSLVIGTYGNGFTNAYFKGVDFRFNIGNFSNNYSYNSKGGKKGTFDYWLGYTVSYSLSKTGPEKGIRDLPLTQQVRAGVRSNFDLWVTDKKFIGLYNYTEAGIQFIDKRASFVFVPAIGFQLASLINLNYYNMPVWLRIPAQYFLPLKFTYCAVLSPHKPTNYYSGLEMDIFF</sequence>